<dbReference type="Proteomes" id="UP000813444">
    <property type="component" value="Unassembled WGS sequence"/>
</dbReference>
<name>A0A8K0WMC9_9HYPO</name>
<gene>
    <name evidence="1" type="ORF">B0I35DRAFT_440005</name>
</gene>
<comment type="caution">
    <text evidence="1">The sequence shown here is derived from an EMBL/GenBank/DDBJ whole genome shotgun (WGS) entry which is preliminary data.</text>
</comment>
<evidence type="ECO:0000313" key="2">
    <source>
        <dbReference type="Proteomes" id="UP000813444"/>
    </source>
</evidence>
<sequence length="127" mass="14285">MPPKSTPMIAGGWVLHTRTHMLFLFLCLFFTLSFPRSLGSSPKSYVRGAYQAISHMSSSSSSPSSSSSRRILLFCPLPWLAPARGFSRYLGAILRFALWRERGQASVYKTYMLHARSRPGEDHTTAR</sequence>
<dbReference type="EMBL" id="JAGPNK010000013">
    <property type="protein sequence ID" value="KAH7309451.1"/>
    <property type="molecule type" value="Genomic_DNA"/>
</dbReference>
<organism evidence="1 2">
    <name type="scientific">Stachybotrys elegans</name>
    <dbReference type="NCBI Taxonomy" id="80388"/>
    <lineage>
        <taxon>Eukaryota</taxon>
        <taxon>Fungi</taxon>
        <taxon>Dikarya</taxon>
        <taxon>Ascomycota</taxon>
        <taxon>Pezizomycotina</taxon>
        <taxon>Sordariomycetes</taxon>
        <taxon>Hypocreomycetidae</taxon>
        <taxon>Hypocreales</taxon>
        <taxon>Stachybotryaceae</taxon>
        <taxon>Stachybotrys</taxon>
    </lineage>
</organism>
<accession>A0A8K0WMC9</accession>
<evidence type="ECO:0000313" key="1">
    <source>
        <dbReference type="EMBL" id="KAH7309451.1"/>
    </source>
</evidence>
<dbReference type="AlphaFoldDB" id="A0A8K0WMC9"/>
<protein>
    <submittedName>
        <fullName evidence="1">Uncharacterized protein</fullName>
    </submittedName>
</protein>
<reference evidence="1" key="1">
    <citation type="journal article" date="2021" name="Nat. Commun.">
        <title>Genetic determinants of endophytism in the Arabidopsis root mycobiome.</title>
        <authorList>
            <person name="Mesny F."/>
            <person name="Miyauchi S."/>
            <person name="Thiergart T."/>
            <person name="Pickel B."/>
            <person name="Atanasova L."/>
            <person name="Karlsson M."/>
            <person name="Huettel B."/>
            <person name="Barry K.W."/>
            <person name="Haridas S."/>
            <person name="Chen C."/>
            <person name="Bauer D."/>
            <person name="Andreopoulos W."/>
            <person name="Pangilinan J."/>
            <person name="LaButti K."/>
            <person name="Riley R."/>
            <person name="Lipzen A."/>
            <person name="Clum A."/>
            <person name="Drula E."/>
            <person name="Henrissat B."/>
            <person name="Kohler A."/>
            <person name="Grigoriev I.V."/>
            <person name="Martin F.M."/>
            <person name="Hacquard S."/>
        </authorList>
    </citation>
    <scope>NUCLEOTIDE SEQUENCE</scope>
    <source>
        <strain evidence="1">MPI-CAGE-CH-0235</strain>
    </source>
</reference>
<proteinExistence type="predicted"/>
<keyword evidence="2" id="KW-1185">Reference proteome</keyword>